<evidence type="ECO:0000256" key="1">
    <source>
        <dbReference type="SAM" id="Phobius"/>
    </source>
</evidence>
<dbReference type="PANTHER" id="PTHR30273:SF2">
    <property type="entry name" value="PROTEIN FECR"/>
    <property type="match status" value="1"/>
</dbReference>
<keyword evidence="5" id="KW-1185">Reference proteome</keyword>
<feature type="domain" description="FecR protein" evidence="2">
    <location>
        <begin position="101"/>
        <end position="193"/>
    </location>
</feature>
<proteinExistence type="predicted"/>
<evidence type="ECO:0000259" key="3">
    <source>
        <dbReference type="Pfam" id="PF16344"/>
    </source>
</evidence>
<protein>
    <submittedName>
        <fullName evidence="4">FecR family protein</fullName>
    </submittedName>
</protein>
<dbReference type="Pfam" id="PF04773">
    <property type="entry name" value="FecR"/>
    <property type="match status" value="1"/>
</dbReference>
<keyword evidence="1" id="KW-0812">Transmembrane</keyword>
<organism evidence="4 5">
    <name type="scientific">Pustulibacterium marinum</name>
    <dbReference type="NCBI Taxonomy" id="1224947"/>
    <lineage>
        <taxon>Bacteria</taxon>
        <taxon>Pseudomonadati</taxon>
        <taxon>Bacteroidota</taxon>
        <taxon>Flavobacteriia</taxon>
        <taxon>Flavobacteriales</taxon>
        <taxon>Flavobacteriaceae</taxon>
        <taxon>Pustulibacterium</taxon>
    </lineage>
</organism>
<dbReference type="InterPro" id="IPR006860">
    <property type="entry name" value="FecR"/>
</dbReference>
<sequence length="312" mass="34959">MNKSKLIQLADKYAAKTASKEEIATFEKFLETLQQSNTALKVVTTPEQQEKAYQNIAAKLRLAKRPKRYITKVRTLMAVASIALLGVFIWNLWQPKNIMVVAEKGAITSVNLPDGSVITLNANSKLTYPETFKGATRKVSLEGEAFFKVHRDTLHPFIIDANGYQTKVLGTSFNINAKKSKYLKVSVNTGKVRVTPNKNAAAAVELTKNEQATFAENQLTAITHESSMDFSAWTHKVILLKETTMEDLETILEDWYNVAIIIHDDSLKKETLSGKFKDEPLENVLKSIAVIKSLTIKTNDKNEIVISRKTKQ</sequence>
<dbReference type="InterPro" id="IPR032508">
    <property type="entry name" value="FecR_C"/>
</dbReference>
<dbReference type="Gene3D" id="2.60.120.1440">
    <property type="match status" value="1"/>
</dbReference>
<evidence type="ECO:0000313" key="4">
    <source>
        <dbReference type="EMBL" id="SFU46982.1"/>
    </source>
</evidence>
<dbReference type="OrthoDB" id="704021at2"/>
<gene>
    <name evidence="4" type="ORF">SAMN05216480_104161</name>
</gene>
<dbReference type="PANTHER" id="PTHR30273">
    <property type="entry name" value="PERIPLASMIC SIGNAL SENSOR AND SIGMA FACTOR ACTIVATOR FECR-RELATED"/>
    <property type="match status" value="1"/>
</dbReference>
<feature type="transmembrane region" description="Helical" evidence="1">
    <location>
        <begin position="73"/>
        <end position="93"/>
    </location>
</feature>
<dbReference type="AlphaFoldDB" id="A0A1I7GEU2"/>
<dbReference type="STRING" id="1224947.SAMN05216480_104161"/>
<evidence type="ECO:0000259" key="2">
    <source>
        <dbReference type="Pfam" id="PF04773"/>
    </source>
</evidence>
<dbReference type="GO" id="GO:0016989">
    <property type="term" value="F:sigma factor antagonist activity"/>
    <property type="evidence" value="ECO:0007669"/>
    <property type="project" value="TreeGrafter"/>
</dbReference>
<dbReference type="PIRSF" id="PIRSF018266">
    <property type="entry name" value="FecR"/>
    <property type="match status" value="1"/>
</dbReference>
<dbReference type="Pfam" id="PF16344">
    <property type="entry name" value="FecR_C"/>
    <property type="match status" value="1"/>
</dbReference>
<keyword evidence="1" id="KW-0472">Membrane</keyword>
<name>A0A1I7GEU2_9FLAO</name>
<feature type="domain" description="Protein FecR C-terminal" evidence="3">
    <location>
        <begin position="239"/>
        <end position="305"/>
    </location>
</feature>
<reference evidence="4 5" key="1">
    <citation type="submission" date="2016-10" db="EMBL/GenBank/DDBJ databases">
        <authorList>
            <person name="de Groot N.N."/>
        </authorList>
    </citation>
    <scope>NUCLEOTIDE SEQUENCE [LARGE SCALE GENOMIC DNA]</scope>
    <source>
        <strain evidence="4 5">CGMCC 1.12333</strain>
    </source>
</reference>
<dbReference type="EMBL" id="FPBK01000004">
    <property type="protein sequence ID" value="SFU46982.1"/>
    <property type="molecule type" value="Genomic_DNA"/>
</dbReference>
<dbReference type="RefSeq" id="WP_093024623.1">
    <property type="nucleotide sequence ID" value="NZ_FPBK01000004.1"/>
</dbReference>
<evidence type="ECO:0000313" key="5">
    <source>
        <dbReference type="Proteomes" id="UP000199138"/>
    </source>
</evidence>
<dbReference type="Proteomes" id="UP000199138">
    <property type="component" value="Unassembled WGS sequence"/>
</dbReference>
<keyword evidence="1" id="KW-1133">Transmembrane helix</keyword>
<accession>A0A1I7GEU2</accession>
<dbReference type="InterPro" id="IPR012373">
    <property type="entry name" value="Ferrdict_sens_TM"/>
</dbReference>
<dbReference type="Gene3D" id="3.55.50.30">
    <property type="match status" value="1"/>
</dbReference>